<feature type="region of interest" description="Disordered" evidence="1">
    <location>
        <begin position="136"/>
        <end position="221"/>
    </location>
</feature>
<reference evidence="2" key="1">
    <citation type="submission" date="2019-06" db="EMBL/GenBank/DDBJ databases">
        <authorList>
            <person name="Zheng W."/>
        </authorList>
    </citation>
    <scope>NUCLEOTIDE SEQUENCE</scope>
    <source>
        <strain evidence="2">QDHG01</strain>
    </source>
</reference>
<evidence type="ECO:0000313" key="3">
    <source>
        <dbReference type="Proteomes" id="UP000785679"/>
    </source>
</evidence>
<comment type="caution">
    <text evidence="2">The sequence shown here is derived from an EMBL/GenBank/DDBJ whole genome shotgun (WGS) entry which is preliminary data.</text>
</comment>
<feature type="compositionally biased region" description="Basic residues" evidence="1">
    <location>
        <begin position="202"/>
        <end position="213"/>
    </location>
</feature>
<feature type="region of interest" description="Disordered" evidence="1">
    <location>
        <begin position="1"/>
        <end position="21"/>
    </location>
</feature>
<keyword evidence="3" id="KW-1185">Reference proteome</keyword>
<accession>A0A8J8P1N7</accession>
<feature type="compositionally biased region" description="Polar residues" evidence="1">
    <location>
        <begin position="1"/>
        <end position="12"/>
    </location>
</feature>
<evidence type="ECO:0000313" key="2">
    <source>
        <dbReference type="EMBL" id="TNV85643.1"/>
    </source>
</evidence>
<proteinExistence type="predicted"/>
<dbReference type="EMBL" id="RRYP01001663">
    <property type="protein sequence ID" value="TNV85643.1"/>
    <property type="molecule type" value="Genomic_DNA"/>
</dbReference>
<dbReference type="AlphaFoldDB" id="A0A8J8P1N7"/>
<feature type="compositionally biased region" description="Polar residues" evidence="1">
    <location>
        <begin position="572"/>
        <end position="584"/>
    </location>
</feature>
<feature type="compositionally biased region" description="Polar residues" evidence="1">
    <location>
        <begin position="544"/>
        <end position="555"/>
    </location>
</feature>
<protein>
    <submittedName>
        <fullName evidence="2">Uncharacterized protein</fullName>
    </submittedName>
</protein>
<evidence type="ECO:0000256" key="1">
    <source>
        <dbReference type="SAM" id="MobiDB-lite"/>
    </source>
</evidence>
<gene>
    <name evidence="2" type="ORF">FGO68_gene9592</name>
</gene>
<dbReference type="Proteomes" id="UP000785679">
    <property type="component" value="Unassembled WGS sequence"/>
</dbReference>
<sequence length="1135" mass="126969">MLPQQQHISIDNRSLLPPPSPRVLASQSLAYPGASSSIANVAGAGISSSQQDHISLEEPGSAYMNNAKYPVPRPPKKSQKRKRINIKQEWDDGFAVDHMKEYHVYEDRFTSNYINMLKKQGTYEQYMKKLILKPGGIRPMKRPTEQAGVNGHRAESMYSDKGSPGKSRQNQNSQGSSANRIPPTQANMVLPPPSSSQNGGNRRLRAAVSHGRHPPPSQGATQGIKLQQIYQNPVQEVIPTNQPVHIIDSLVRELQGKWEEYEIPQHHRVKYLELIRQVNAKTAINRLQREILDFNQKKAIVQQIMMQIKARDQCIKLIEDVSQREFSQLTAKPDQKVVNEVIGYINDLRELSIVIVEWITTWRAQLRELQSHIPGYGKGSITRKIAQPRVSFMVHADDMLVPNSSVSNSTSGNIVNYLAKMKTDTAHFSSLHIAKYFHFCDRTKSDTFLIMPGMPVSAPKLAVGSGVTAIKRMRGAGGAHNAGIVPGQTPTSEKILVAYPQQLEARARASQEVISQESGPLRQSLSQQSLRNNNITSDKTIGAFNNNVGSHSQIPVKQKAVPLSEEKHSNSKHSNQFTLQNNKAPPSPDSKLAIPEDKDESIISKKINFGAPGQQQDTSKLSILQAAELGDDFIIEPFDMTETQFNAWLKDYLDHKIEKRLADSFHDYTQLISKQNNGYERHYLKLMLSGSNEVQGLAIFNLDHTMQGEFRGYIRHISTVDVTKLQKAAERVVETIWKTLYCQHIRLELFHQQDEAGKFQADPDVKNAISKIGFKWKTLSNDPNTGKRAQIMQLNRPANAPEFNKAHRKMEPGVEPITIKAGMIMGLSVSHKAVTPKADYSQKKPKVALVSCLIGSIKHAKEGSQLVPSAVQDHGLQSIAKIATEALQKDAQIPAQRSMLTETQEEVSKILQSQGLTLSVTNTDKYLSSILSLVCRWPPFDYTTHQKYFYQRIKSDQIMKVVHMDKASKKQIGSDIFIIPTDDERLKIVLIPQDALSAPIDSLDSNSLIIQVQKVIKNSEVSTNGKCHEIWMPSFKVQAEVSVPQLNGIKLTNSEDATKNLEITECRQTVNIETSKGLPVKEGLHFDAPTIPKADRHVIDKPFLFVLSDAELEETLDNLPLLIAQVNQTSWQQVA</sequence>
<name>A0A8J8P1N7_HALGN</name>
<feature type="region of interest" description="Disordered" evidence="1">
    <location>
        <begin position="58"/>
        <end position="82"/>
    </location>
</feature>
<feature type="compositionally biased region" description="Polar residues" evidence="1">
    <location>
        <begin position="166"/>
        <end position="187"/>
    </location>
</feature>
<feature type="region of interest" description="Disordered" evidence="1">
    <location>
        <begin position="544"/>
        <end position="594"/>
    </location>
</feature>
<dbReference type="OrthoDB" id="313583at2759"/>
<organism evidence="2 3">
    <name type="scientific">Halteria grandinella</name>
    <dbReference type="NCBI Taxonomy" id="5974"/>
    <lineage>
        <taxon>Eukaryota</taxon>
        <taxon>Sar</taxon>
        <taxon>Alveolata</taxon>
        <taxon>Ciliophora</taxon>
        <taxon>Intramacronucleata</taxon>
        <taxon>Spirotrichea</taxon>
        <taxon>Stichotrichia</taxon>
        <taxon>Sporadotrichida</taxon>
        <taxon>Halteriidae</taxon>
        <taxon>Halteria</taxon>
    </lineage>
</organism>